<dbReference type="OrthoDB" id="408631at2759"/>
<dbReference type="AlphaFoldDB" id="A0A4S8MEL1"/>
<feature type="chain" id="PRO_5020969229" description="Carboxylic ester hydrolase" evidence="3">
    <location>
        <begin position="27"/>
        <end position="583"/>
    </location>
</feature>
<dbReference type="PROSITE" id="PS00122">
    <property type="entry name" value="CARBOXYLESTERASE_B_1"/>
    <property type="match status" value="1"/>
</dbReference>
<evidence type="ECO:0000256" key="2">
    <source>
        <dbReference type="ARBA" id="ARBA00022801"/>
    </source>
</evidence>
<evidence type="ECO:0000313" key="5">
    <source>
        <dbReference type="EMBL" id="THV00539.1"/>
    </source>
</evidence>
<dbReference type="Pfam" id="PF00135">
    <property type="entry name" value="COesterase"/>
    <property type="match status" value="1"/>
</dbReference>
<keyword evidence="6" id="KW-1185">Reference proteome</keyword>
<dbReference type="PANTHER" id="PTHR43918">
    <property type="entry name" value="ACETYLCHOLINESTERASE"/>
    <property type="match status" value="1"/>
</dbReference>
<name>A0A4S8MEL1_DENBC</name>
<dbReference type="EC" id="3.1.1.-" evidence="3"/>
<dbReference type="InterPro" id="IPR029058">
    <property type="entry name" value="AB_hydrolase_fold"/>
</dbReference>
<protein>
    <recommendedName>
        <fullName evidence="3">Carboxylic ester hydrolase</fullName>
        <ecNumber evidence="3">3.1.1.-</ecNumber>
    </recommendedName>
</protein>
<proteinExistence type="inferred from homology"/>
<evidence type="ECO:0000313" key="6">
    <source>
        <dbReference type="Proteomes" id="UP000297245"/>
    </source>
</evidence>
<evidence type="ECO:0000256" key="1">
    <source>
        <dbReference type="ARBA" id="ARBA00005964"/>
    </source>
</evidence>
<accession>A0A4S8MEL1</accession>
<keyword evidence="3" id="KW-0732">Signal</keyword>
<dbReference type="InterPro" id="IPR002018">
    <property type="entry name" value="CarbesteraseB"/>
</dbReference>
<reference evidence="5 6" key="1">
    <citation type="journal article" date="2019" name="Nat. Ecol. Evol.">
        <title>Megaphylogeny resolves global patterns of mushroom evolution.</title>
        <authorList>
            <person name="Varga T."/>
            <person name="Krizsan K."/>
            <person name="Foldi C."/>
            <person name="Dima B."/>
            <person name="Sanchez-Garcia M."/>
            <person name="Sanchez-Ramirez S."/>
            <person name="Szollosi G.J."/>
            <person name="Szarkandi J.G."/>
            <person name="Papp V."/>
            <person name="Albert L."/>
            <person name="Andreopoulos W."/>
            <person name="Angelini C."/>
            <person name="Antonin V."/>
            <person name="Barry K.W."/>
            <person name="Bougher N.L."/>
            <person name="Buchanan P."/>
            <person name="Buyck B."/>
            <person name="Bense V."/>
            <person name="Catcheside P."/>
            <person name="Chovatia M."/>
            <person name="Cooper J."/>
            <person name="Damon W."/>
            <person name="Desjardin D."/>
            <person name="Finy P."/>
            <person name="Geml J."/>
            <person name="Haridas S."/>
            <person name="Hughes K."/>
            <person name="Justo A."/>
            <person name="Karasinski D."/>
            <person name="Kautmanova I."/>
            <person name="Kiss B."/>
            <person name="Kocsube S."/>
            <person name="Kotiranta H."/>
            <person name="LaButti K.M."/>
            <person name="Lechner B.E."/>
            <person name="Liimatainen K."/>
            <person name="Lipzen A."/>
            <person name="Lukacs Z."/>
            <person name="Mihaltcheva S."/>
            <person name="Morgado L.N."/>
            <person name="Niskanen T."/>
            <person name="Noordeloos M.E."/>
            <person name="Ohm R.A."/>
            <person name="Ortiz-Santana B."/>
            <person name="Ovrebo C."/>
            <person name="Racz N."/>
            <person name="Riley R."/>
            <person name="Savchenko A."/>
            <person name="Shiryaev A."/>
            <person name="Soop K."/>
            <person name="Spirin V."/>
            <person name="Szebenyi C."/>
            <person name="Tomsovsky M."/>
            <person name="Tulloss R.E."/>
            <person name="Uehling J."/>
            <person name="Grigoriev I.V."/>
            <person name="Vagvolgyi C."/>
            <person name="Papp T."/>
            <person name="Martin F.M."/>
            <person name="Miettinen O."/>
            <person name="Hibbett D.S."/>
            <person name="Nagy L.G."/>
        </authorList>
    </citation>
    <scope>NUCLEOTIDE SEQUENCE [LARGE SCALE GENOMIC DNA]</scope>
    <source>
        <strain evidence="5 6">CBS 962.96</strain>
    </source>
</reference>
<feature type="domain" description="Carboxylesterase type B" evidence="4">
    <location>
        <begin position="52"/>
        <end position="526"/>
    </location>
</feature>
<dbReference type="InterPro" id="IPR050654">
    <property type="entry name" value="AChE-related_enzymes"/>
</dbReference>
<evidence type="ECO:0000256" key="3">
    <source>
        <dbReference type="RuleBase" id="RU361235"/>
    </source>
</evidence>
<dbReference type="Proteomes" id="UP000297245">
    <property type="component" value="Unassembled WGS sequence"/>
</dbReference>
<dbReference type="EMBL" id="ML179102">
    <property type="protein sequence ID" value="THV00539.1"/>
    <property type="molecule type" value="Genomic_DNA"/>
</dbReference>
<dbReference type="Gene3D" id="3.40.50.1820">
    <property type="entry name" value="alpha/beta hydrolase"/>
    <property type="match status" value="1"/>
</dbReference>
<dbReference type="InterPro" id="IPR019826">
    <property type="entry name" value="Carboxylesterase_B_AS"/>
</dbReference>
<keyword evidence="2 3" id="KW-0378">Hydrolase</keyword>
<dbReference type="PANTHER" id="PTHR43918:SF4">
    <property type="entry name" value="CARBOXYLIC ESTER HYDROLASE"/>
    <property type="match status" value="1"/>
</dbReference>
<gene>
    <name evidence="5" type="ORF">K435DRAFT_776466</name>
</gene>
<organism evidence="5 6">
    <name type="scientific">Dendrothele bispora (strain CBS 962.96)</name>
    <dbReference type="NCBI Taxonomy" id="1314807"/>
    <lineage>
        <taxon>Eukaryota</taxon>
        <taxon>Fungi</taxon>
        <taxon>Dikarya</taxon>
        <taxon>Basidiomycota</taxon>
        <taxon>Agaricomycotina</taxon>
        <taxon>Agaricomycetes</taxon>
        <taxon>Agaricomycetidae</taxon>
        <taxon>Agaricales</taxon>
        <taxon>Agaricales incertae sedis</taxon>
        <taxon>Dendrothele</taxon>
    </lineage>
</organism>
<feature type="signal peptide" evidence="3">
    <location>
        <begin position="1"/>
        <end position="26"/>
    </location>
</feature>
<evidence type="ECO:0000259" key="4">
    <source>
        <dbReference type="Pfam" id="PF00135"/>
    </source>
</evidence>
<dbReference type="GO" id="GO:0052689">
    <property type="term" value="F:carboxylic ester hydrolase activity"/>
    <property type="evidence" value="ECO:0007669"/>
    <property type="project" value="TreeGrafter"/>
</dbReference>
<sequence>MLHFRALPLRCLFALALLTFNSSAQAQAPQSNPKVIDTARDITYIGISTVPGVEKFLNIPYGKDTSGERRFKTPEPAELPEGTVYDATEQGLMCPQSGGWMSEDCLNLMVARPTYGGEGWREGKTLPVMVWIYGGGLFDGNINDPRYQPDSLILQSVENRLPVIFVSMNYRLNIFGFASSSTLRETNDLNVGLKDQRLALEWVKENIHFFGGDPDRVTILGQSSGGLSVALQILAYGGSKGAPFRSAIMQSSSLQPASTSSITQDSFNAIAELTGCGFHDPQNSAESLSCLRNLPMATLLEAAETHHNSMFDRTDGDVFLPTIDDDFLPMAPSELARRGMFVKMPVLIGWTQDDATKFTPGDKDSREFLRLFFPDLSEVTVEKILDLYPERDFDANVESNLGVQFYRSAQIMRDILFVCPSFLFGWSIAKKYWDKNNLIYPPVYFFDFNQTTEDDPGFGVVHSSDLPYVFGNLNRDGDREGEEGHLKQGDYEVEKRTSRSWSTFVNIGAPSLPSETDRETLLEWEEGYGNRYSVTGNEEEAMSDAKVYVIGGPRPGINRLEEQKLKERCGFLNREDVVKELKY</sequence>
<dbReference type="SUPFAM" id="SSF53474">
    <property type="entry name" value="alpha/beta-Hydrolases"/>
    <property type="match status" value="1"/>
</dbReference>
<comment type="similarity">
    <text evidence="1 3">Belongs to the type-B carboxylesterase/lipase family.</text>
</comment>